<dbReference type="AlphaFoldDB" id="A0AAD9N6C7"/>
<dbReference type="InterPro" id="IPR001772">
    <property type="entry name" value="KA1_dom"/>
</dbReference>
<sequence>MIRGNISQIQVAIKIIDKSHLDKENLAKIFREIQIMKLLRHPNIIRLYQVMETEKMIYLVTEYASGGEIFDHIVAHGRMNEKEARRRFRQIVAAVAYCHSKHVVHRDLKAENLLLDSNRNIKIADFGFSNHYTPGNPLSTWCGSPPYAAPELFEGKEYDAPKVDIWSMGVVLYVLVCGALPFDGSTLQSLRTHILSGKFRVPFFMSTECEDLLRHMLIINPSKRISIQEIIQHKWLREGEPDEEFNELVGESINSTDDDAEVYNDTVLCHMNSLGLDIEEVKQSVCAKKFDQLSAIYHLLVDKFNKHKGSKLPSSVTPVNLPVATRTERRSSITTGVVERVEVPLEVHKDNTAVSPHQSSPTLMPPLQFFNEATHRFAEFEDLGSSDSDTDEPSCEALARYLAIRRHTVGVGDTKHEVLDDVRLKLAHQQPLLGDVHHPPGTVFNPARGLPHTNLPQHLPLFHNPALEVLSYTDTGLLKPPQLLSFGYGRRASDGGAHLFTHHLTGVGQTLPGNQDNTSQIGGATVLGLPASVRPDPDDSRSSNDLEPDQEAVNRYLRNRGRTKRHTVAAMTCPVAEFSEDVQHLAQSPLRRSSRERNRDSLKEVNSLHLPSERFSPVRRASDGIASLCKYQNHLESLYDQTLARQSGHSSLLQIQQECQQLQKQAGSTDAEKLAELQQQHTLHRQNMQNSPSLGTRMSPISPIPSPPSPPGGNAPPGPSISMMGSEQSTATLYHQLQRLHLQQSVLPPGVTPGALRSGPAQNIQQNSASYGLSSQSRGSPPYHTPTQSYHVPILPLAHSKNAESNTLLPHQRGSPPPGFQNLHMIKEDSVDGSDHSHMDDDSMLGDGSAKMVGTELDTENHQEQDRSPGFNKYAQTPQISITDTAGHVTAVSHTHEVEEDIMAIDDSDHPEKVKITGTSTRTLQMAAPIETGMAPLFPYSWFTHLGGYSLPSQFPSAAIPNLACLPDVDSSQLNFTTLSQGLILGMGLDQFSFGKGLNSVTPLATADYQNSNIGWSYDTNMFPNSSRQSSNKLTDMHQLSSSLDGDISKRSWLDQSSSRDSNHFVQNGLPEVQPQLWSLANSKRTMSDLILQIKQVLDTRSAEIRYDYLDNRFRLTNSTVQMEMEVCQGGSERQLKVRRISGDELHINRLCKELLQGMNL</sequence>
<evidence type="ECO:0000313" key="18">
    <source>
        <dbReference type="Proteomes" id="UP001208570"/>
    </source>
</evidence>
<evidence type="ECO:0000256" key="3">
    <source>
        <dbReference type="ARBA" id="ARBA00012513"/>
    </source>
</evidence>
<keyword evidence="8" id="KW-0547">Nucleotide-binding</keyword>
<evidence type="ECO:0000313" key="17">
    <source>
        <dbReference type="EMBL" id="KAK2157133.1"/>
    </source>
</evidence>
<keyword evidence="11" id="KW-0460">Magnesium</keyword>
<dbReference type="FunFam" id="3.30.200.20:FF:000003">
    <property type="entry name" value="Non-specific serine/threonine protein kinase"/>
    <property type="match status" value="1"/>
</dbReference>
<evidence type="ECO:0000259" key="16">
    <source>
        <dbReference type="PROSITE" id="PS50032"/>
    </source>
</evidence>
<dbReference type="SUPFAM" id="SSF56112">
    <property type="entry name" value="Protein kinase-like (PK-like)"/>
    <property type="match status" value="1"/>
</dbReference>
<evidence type="ECO:0000259" key="15">
    <source>
        <dbReference type="PROSITE" id="PS50011"/>
    </source>
</evidence>
<feature type="compositionally biased region" description="Polar residues" evidence="14">
    <location>
        <begin position="683"/>
        <end position="696"/>
    </location>
</feature>
<dbReference type="Gene3D" id="3.30.310.80">
    <property type="entry name" value="Kinase associated domain 1, KA1"/>
    <property type="match status" value="1"/>
</dbReference>
<keyword evidence="9" id="KW-0418">Kinase</keyword>
<dbReference type="GO" id="GO:0005524">
    <property type="term" value="F:ATP binding"/>
    <property type="evidence" value="ECO:0007669"/>
    <property type="project" value="UniProtKB-KW"/>
</dbReference>
<dbReference type="InterPro" id="IPR008271">
    <property type="entry name" value="Ser/Thr_kinase_AS"/>
</dbReference>
<keyword evidence="18" id="KW-1185">Reference proteome</keyword>
<evidence type="ECO:0000256" key="10">
    <source>
        <dbReference type="ARBA" id="ARBA00022840"/>
    </source>
</evidence>
<dbReference type="InterPro" id="IPR000719">
    <property type="entry name" value="Prot_kinase_dom"/>
</dbReference>
<dbReference type="GO" id="GO:0035556">
    <property type="term" value="P:intracellular signal transduction"/>
    <property type="evidence" value="ECO:0007669"/>
    <property type="project" value="TreeGrafter"/>
</dbReference>
<feature type="compositionally biased region" description="Basic and acidic residues" evidence="14">
    <location>
        <begin position="535"/>
        <end position="544"/>
    </location>
</feature>
<comment type="similarity">
    <text evidence="2">Belongs to the protein kinase superfamily. CAMK Ser/Thr protein kinase family. SNF1 subfamily.</text>
</comment>
<proteinExistence type="inferred from homology"/>
<evidence type="ECO:0000256" key="14">
    <source>
        <dbReference type="SAM" id="MobiDB-lite"/>
    </source>
</evidence>
<evidence type="ECO:0000256" key="9">
    <source>
        <dbReference type="ARBA" id="ARBA00022777"/>
    </source>
</evidence>
<dbReference type="InterPro" id="IPR028375">
    <property type="entry name" value="KA1/Ssp2_C"/>
</dbReference>
<evidence type="ECO:0000256" key="7">
    <source>
        <dbReference type="ARBA" id="ARBA00022723"/>
    </source>
</evidence>
<feature type="region of interest" description="Disordered" evidence="14">
    <location>
        <begin position="683"/>
        <end position="725"/>
    </location>
</feature>
<keyword evidence="10" id="KW-0067">ATP-binding</keyword>
<dbReference type="PROSITE" id="PS50032">
    <property type="entry name" value="KA1"/>
    <property type="match status" value="1"/>
</dbReference>
<dbReference type="CDD" id="cd14338">
    <property type="entry name" value="UBA_SIK"/>
    <property type="match status" value="1"/>
</dbReference>
<dbReference type="PROSITE" id="PS00108">
    <property type="entry name" value="PROTEIN_KINASE_ST"/>
    <property type="match status" value="1"/>
</dbReference>
<dbReference type="Pfam" id="PF00069">
    <property type="entry name" value="Pkinase"/>
    <property type="match status" value="1"/>
</dbReference>
<dbReference type="GO" id="GO:0000226">
    <property type="term" value="P:microtubule cytoskeleton organization"/>
    <property type="evidence" value="ECO:0007669"/>
    <property type="project" value="TreeGrafter"/>
</dbReference>
<evidence type="ECO:0000256" key="2">
    <source>
        <dbReference type="ARBA" id="ARBA00006234"/>
    </source>
</evidence>
<evidence type="ECO:0000256" key="8">
    <source>
        <dbReference type="ARBA" id="ARBA00022741"/>
    </source>
</evidence>
<accession>A0AAD9N6C7</accession>
<evidence type="ECO:0000256" key="5">
    <source>
        <dbReference type="ARBA" id="ARBA00022553"/>
    </source>
</evidence>
<evidence type="ECO:0000256" key="1">
    <source>
        <dbReference type="ARBA" id="ARBA00001946"/>
    </source>
</evidence>
<organism evidence="17 18">
    <name type="scientific">Paralvinella palmiformis</name>
    <dbReference type="NCBI Taxonomy" id="53620"/>
    <lineage>
        <taxon>Eukaryota</taxon>
        <taxon>Metazoa</taxon>
        <taxon>Spiralia</taxon>
        <taxon>Lophotrochozoa</taxon>
        <taxon>Annelida</taxon>
        <taxon>Polychaeta</taxon>
        <taxon>Sedentaria</taxon>
        <taxon>Canalipalpata</taxon>
        <taxon>Terebellida</taxon>
        <taxon>Terebelliformia</taxon>
        <taxon>Alvinellidae</taxon>
        <taxon>Paralvinella</taxon>
    </lineage>
</organism>
<dbReference type="InterPro" id="IPR011009">
    <property type="entry name" value="Kinase-like_dom_sf"/>
</dbReference>
<dbReference type="SUPFAM" id="SSF103243">
    <property type="entry name" value="KA1-like"/>
    <property type="match status" value="1"/>
</dbReference>
<keyword evidence="5" id="KW-0597">Phosphoprotein</keyword>
<feature type="domain" description="Protein kinase" evidence="15">
    <location>
        <begin position="1"/>
        <end position="236"/>
    </location>
</feature>
<dbReference type="GO" id="GO:0046872">
    <property type="term" value="F:metal ion binding"/>
    <property type="evidence" value="ECO:0007669"/>
    <property type="project" value="UniProtKB-KW"/>
</dbReference>
<evidence type="ECO:0000256" key="4">
    <source>
        <dbReference type="ARBA" id="ARBA00022527"/>
    </source>
</evidence>
<keyword evidence="4" id="KW-0723">Serine/threonine-protein kinase</keyword>
<protein>
    <recommendedName>
        <fullName evidence="3">non-specific serine/threonine protein kinase</fullName>
        <ecNumber evidence="3">2.7.11.1</ecNumber>
    </recommendedName>
</protein>
<comment type="caution">
    <text evidence="17">The sequence shown here is derived from an EMBL/GenBank/DDBJ whole genome shotgun (WGS) entry which is preliminary data.</text>
</comment>
<dbReference type="PANTHER" id="PTHR24346:SF42">
    <property type="entry name" value="SERINE_THREONINE-PROTEIN KINASE SIK3"/>
    <property type="match status" value="1"/>
</dbReference>
<evidence type="ECO:0000256" key="12">
    <source>
        <dbReference type="ARBA" id="ARBA00047899"/>
    </source>
</evidence>
<feature type="compositionally biased region" description="Pro residues" evidence="14">
    <location>
        <begin position="702"/>
        <end position="719"/>
    </location>
</feature>
<dbReference type="Gene3D" id="1.10.510.10">
    <property type="entry name" value="Transferase(Phosphotransferase) domain 1"/>
    <property type="match status" value="1"/>
</dbReference>
<feature type="domain" description="KA1" evidence="16">
    <location>
        <begin position="1114"/>
        <end position="1161"/>
    </location>
</feature>
<comment type="cofactor">
    <cofactor evidence="1">
        <name>Mg(2+)</name>
        <dbReference type="ChEBI" id="CHEBI:18420"/>
    </cofactor>
</comment>
<reference evidence="17" key="1">
    <citation type="journal article" date="2023" name="Mol. Biol. Evol.">
        <title>Third-Generation Sequencing Reveals the Adaptive Role of the Epigenome in Three Deep-Sea Polychaetes.</title>
        <authorList>
            <person name="Perez M."/>
            <person name="Aroh O."/>
            <person name="Sun Y."/>
            <person name="Lan Y."/>
            <person name="Juniper S.K."/>
            <person name="Young C.R."/>
            <person name="Angers B."/>
            <person name="Qian P.Y."/>
        </authorList>
    </citation>
    <scope>NUCLEOTIDE SEQUENCE</scope>
    <source>
        <strain evidence="17">P08H-3</strain>
    </source>
</reference>
<comment type="catalytic activity">
    <reaction evidence="13">
        <text>L-seryl-[protein] + ATP = O-phospho-L-seryl-[protein] + ADP + H(+)</text>
        <dbReference type="Rhea" id="RHEA:17989"/>
        <dbReference type="Rhea" id="RHEA-COMP:9863"/>
        <dbReference type="Rhea" id="RHEA-COMP:11604"/>
        <dbReference type="ChEBI" id="CHEBI:15378"/>
        <dbReference type="ChEBI" id="CHEBI:29999"/>
        <dbReference type="ChEBI" id="CHEBI:30616"/>
        <dbReference type="ChEBI" id="CHEBI:83421"/>
        <dbReference type="ChEBI" id="CHEBI:456216"/>
        <dbReference type="EC" id="2.7.11.1"/>
    </reaction>
</comment>
<dbReference type="EMBL" id="JAODUP010000197">
    <property type="protein sequence ID" value="KAK2157133.1"/>
    <property type="molecule type" value="Genomic_DNA"/>
</dbReference>
<dbReference type="GO" id="GO:0050321">
    <property type="term" value="F:tau-protein kinase activity"/>
    <property type="evidence" value="ECO:0007669"/>
    <property type="project" value="TreeGrafter"/>
</dbReference>
<dbReference type="Pfam" id="PF23312">
    <property type="entry name" value="UBA_SIK3"/>
    <property type="match status" value="1"/>
</dbReference>
<dbReference type="FunFam" id="1.10.510.10:FF:000156">
    <property type="entry name" value="Serine/threonine-protein kinase SIK3 homolog"/>
    <property type="match status" value="1"/>
</dbReference>
<evidence type="ECO:0000256" key="6">
    <source>
        <dbReference type="ARBA" id="ARBA00022679"/>
    </source>
</evidence>
<gene>
    <name evidence="17" type="ORF">LSH36_197g01022</name>
</gene>
<dbReference type="GO" id="GO:0005737">
    <property type="term" value="C:cytoplasm"/>
    <property type="evidence" value="ECO:0007669"/>
    <property type="project" value="TreeGrafter"/>
</dbReference>
<name>A0AAD9N6C7_9ANNE</name>
<dbReference type="Proteomes" id="UP001208570">
    <property type="component" value="Unassembled WGS sequence"/>
</dbReference>
<keyword evidence="7" id="KW-0479">Metal-binding</keyword>
<dbReference type="InterPro" id="IPR057380">
    <property type="entry name" value="UBA_SIK1/2/3"/>
</dbReference>
<keyword evidence="6" id="KW-0808">Transferase</keyword>
<evidence type="ECO:0000256" key="11">
    <source>
        <dbReference type="ARBA" id="ARBA00022842"/>
    </source>
</evidence>
<dbReference type="EC" id="2.7.11.1" evidence="3"/>
<dbReference type="PANTHER" id="PTHR24346">
    <property type="entry name" value="MAP/MICROTUBULE AFFINITY-REGULATING KINASE"/>
    <property type="match status" value="1"/>
</dbReference>
<feature type="region of interest" description="Disordered" evidence="14">
    <location>
        <begin position="528"/>
        <end position="551"/>
    </location>
</feature>
<dbReference type="SMART" id="SM00220">
    <property type="entry name" value="S_TKc"/>
    <property type="match status" value="1"/>
</dbReference>
<comment type="catalytic activity">
    <reaction evidence="12">
        <text>L-threonyl-[protein] + ATP = O-phospho-L-threonyl-[protein] + ADP + H(+)</text>
        <dbReference type="Rhea" id="RHEA:46608"/>
        <dbReference type="Rhea" id="RHEA-COMP:11060"/>
        <dbReference type="Rhea" id="RHEA-COMP:11605"/>
        <dbReference type="ChEBI" id="CHEBI:15378"/>
        <dbReference type="ChEBI" id="CHEBI:30013"/>
        <dbReference type="ChEBI" id="CHEBI:30616"/>
        <dbReference type="ChEBI" id="CHEBI:61977"/>
        <dbReference type="ChEBI" id="CHEBI:456216"/>
        <dbReference type="EC" id="2.7.11.1"/>
    </reaction>
</comment>
<evidence type="ECO:0000256" key="13">
    <source>
        <dbReference type="ARBA" id="ARBA00048679"/>
    </source>
</evidence>
<dbReference type="PROSITE" id="PS50011">
    <property type="entry name" value="PROTEIN_KINASE_DOM"/>
    <property type="match status" value="1"/>
</dbReference>